<dbReference type="Proteomes" id="UP000541444">
    <property type="component" value="Unassembled WGS sequence"/>
</dbReference>
<dbReference type="PANTHER" id="PTHR27005">
    <property type="entry name" value="WALL-ASSOCIATED RECEPTOR KINASE-LIKE 21"/>
    <property type="match status" value="1"/>
</dbReference>
<evidence type="ECO:0000313" key="4">
    <source>
        <dbReference type="EMBL" id="KAF6174211.1"/>
    </source>
</evidence>
<accession>A0A7J7P439</accession>
<dbReference type="EMBL" id="JACGCM010000287">
    <property type="protein sequence ID" value="KAF6174211.1"/>
    <property type="molecule type" value="Genomic_DNA"/>
</dbReference>
<evidence type="ECO:0000256" key="2">
    <source>
        <dbReference type="ARBA" id="ARBA00022840"/>
    </source>
</evidence>
<dbReference type="AlphaFoldDB" id="A0A7J7P439"/>
<dbReference type="InterPro" id="IPR045274">
    <property type="entry name" value="WAK-like"/>
</dbReference>
<dbReference type="GO" id="GO:0005886">
    <property type="term" value="C:plasma membrane"/>
    <property type="evidence" value="ECO:0007669"/>
    <property type="project" value="TreeGrafter"/>
</dbReference>
<dbReference type="OrthoDB" id="75710at2759"/>
<dbReference type="SUPFAM" id="SSF56112">
    <property type="entry name" value="Protein kinase-like (PK-like)"/>
    <property type="match status" value="1"/>
</dbReference>
<reference evidence="4 5" key="1">
    <citation type="journal article" date="2020" name="IScience">
        <title>Genome Sequencing of the Endangered Kingdonia uniflora (Circaeasteraceae, Ranunculales) Reveals Potential Mechanisms of Evolutionary Specialization.</title>
        <authorList>
            <person name="Sun Y."/>
            <person name="Deng T."/>
            <person name="Zhang A."/>
            <person name="Moore M.J."/>
            <person name="Landis J.B."/>
            <person name="Lin N."/>
            <person name="Zhang H."/>
            <person name="Zhang X."/>
            <person name="Huang J."/>
            <person name="Zhang X."/>
            <person name="Sun H."/>
            <person name="Wang H."/>
        </authorList>
    </citation>
    <scope>NUCLEOTIDE SEQUENCE [LARGE SCALE GENOMIC DNA]</scope>
    <source>
        <strain evidence="4">TB1705</strain>
        <tissue evidence="4">Leaf</tissue>
    </source>
</reference>
<keyword evidence="5" id="KW-1185">Reference proteome</keyword>
<dbReference type="InterPro" id="IPR000719">
    <property type="entry name" value="Prot_kinase_dom"/>
</dbReference>
<organism evidence="4 5">
    <name type="scientific">Kingdonia uniflora</name>
    <dbReference type="NCBI Taxonomy" id="39325"/>
    <lineage>
        <taxon>Eukaryota</taxon>
        <taxon>Viridiplantae</taxon>
        <taxon>Streptophyta</taxon>
        <taxon>Embryophyta</taxon>
        <taxon>Tracheophyta</taxon>
        <taxon>Spermatophyta</taxon>
        <taxon>Magnoliopsida</taxon>
        <taxon>Ranunculales</taxon>
        <taxon>Circaeasteraceae</taxon>
        <taxon>Kingdonia</taxon>
    </lineage>
</organism>
<dbReference type="GO" id="GO:0007166">
    <property type="term" value="P:cell surface receptor signaling pathway"/>
    <property type="evidence" value="ECO:0007669"/>
    <property type="project" value="InterPro"/>
</dbReference>
<dbReference type="GO" id="GO:0005524">
    <property type="term" value="F:ATP binding"/>
    <property type="evidence" value="ECO:0007669"/>
    <property type="project" value="UniProtKB-KW"/>
</dbReference>
<dbReference type="Pfam" id="PF00069">
    <property type="entry name" value="Pkinase"/>
    <property type="match status" value="1"/>
</dbReference>
<dbReference type="PANTHER" id="PTHR27005:SF522">
    <property type="entry name" value="NON-FUNCTIONAL PSEUDOKINASE ZED1-LIKE"/>
    <property type="match status" value="1"/>
</dbReference>
<feature type="domain" description="Protein kinase" evidence="3">
    <location>
        <begin position="53"/>
        <end position="371"/>
    </location>
</feature>
<keyword evidence="2" id="KW-0067">ATP-binding</keyword>
<evidence type="ECO:0000313" key="5">
    <source>
        <dbReference type="Proteomes" id="UP000541444"/>
    </source>
</evidence>
<sequence length="376" mass="42888">MFSRWQSRHLLKKGFFTRNGAILLEEVIKSVGPKYNPYRIFSEKELKIATNCYHSDHILQNGGFYVLYRGIHEYRKILVKKFSDRSINNNISRIIDDFVISLQIRNHKNVLTILGCCLETEVPILVYEYSSNKTLSNLLHDVNRPSALSWESKLRIVTEIADAVTYMHISTSTPIIHRDIKPRSILLNGRNAVKLFDFDLSLKIPLGEDNVKPNMIVGTSGYLAPEYSMGQPITEKCDVYGFGTLLVEILMEMKPRELKLLRDLDLADEEGSSSVGKLDNAATVPVLSSETLDQNEDGSTPSEFSRSFSLARANDLYSKKRILEVSLKRNKLGEGEIKQLMECTILALECIKYNPKKRPSMKEVTEELRRIKTMTC</sequence>
<gene>
    <name evidence="4" type="ORF">GIB67_033743</name>
</gene>
<keyword evidence="1" id="KW-0547">Nucleotide-binding</keyword>
<dbReference type="Gene3D" id="1.10.510.10">
    <property type="entry name" value="Transferase(Phosphotransferase) domain 1"/>
    <property type="match status" value="1"/>
</dbReference>
<evidence type="ECO:0000259" key="3">
    <source>
        <dbReference type="PROSITE" id="PS50011"/>
    </source>
</evidence>
<dbReference type="Gene3D" id="3.30.200.20">
    <property type="entry name" value="Phosphorylase Kinase, domain 1"/>
    <property type="match status" value="1"/>
</dbReference>
<proteinExistence type="predicted"/>
<dbReference type="InterPro" id="IPR011009">
    <property type="entry name" value="Kinase-like_dom_sf"/>
</dbReference>
<comment type="caution">
    <text evidence="4">The sequence shown here is derived from an EMBL/GenBank/DDBJ whole genome shotgun (WGS) entry which is preliminary data.</text>
</comment>
<protein>
    <recommendedName>
        <fullName evidence="3">Protein kinase domain-containing protein</fullName>
    </recommendedName>
</protein>
<evidence type="ECO:0000256" key="1">
    <source>
        <dbReference type="ARBA" id="ARBA00022741"/>
    </source>
</evidence>
<dbReference type="GO" id="GO:0004674">
    <property type="term" value="F:protein serine/threonine kinase activity"/>
    <property type="evidence" value="ECO:0007669"/>
    <property type="project" value="TreeGrafter"/>
</dbReference>
<dbReference type="PROSITE" id="PS50011">
    <property type="entry name" value="PROTEIN_KINASE_DOM"/>
    <property type="match status" value="1"/>
</dbReference>
<name>A0A7J7P439_9MAGN</name>